<protein>
    <submittedName>
        <fullName evidence="2">Uncharacterized protein LOC110765287</fullName>
    </submittedName>
</protein>
<dbReference type="AlphaFoldDB" id="A0A6P5TAJ8"/>
<dbReference type="PANTHER" id="PTHR35046">
    <property type="entry name" value="ZINC KNUCKLE (CCHC-TYPE) FAMILY PROTEIN"/>
    <property type="match status" value="1"/>
</dbReference>
<accession>A0A6P5TAJ8</accession>
<name>A0A6P5TAJ8_PRUAV</name>
<proteinExistence type="predicted"/>
<dbReference type="KEGG" id="pavi:110765287"/>
<sequence length="153" mass="18223">MKQLMMDRFVSVDYEQHLYRLYHNCTQGSRAVEDYTDEFLWLAKRNSLNETQGQTVSRYVNGLTTSIQDRIGLQVFWDVHEAQNMAMKAQQLEKELKERETNRRNRAMAITIITRGRQQILLFLTRRRKRFSRPKGIIIKGRITEERAARTLT</sequence>
<reference evidence="2" key="1">
    <citation type="submission" date="2025-08" db="UniProtKB">
        <authorList>
            <consortium name="RefSeq"/>
        </authorList>
    </citation>
    <scope>IDENTIFICATION</scope>
</reference>
<dbReference type="PANTHER" id="PTHR35046:SF9">
    <property type="entry name" value="RNA-DIRECTED DNA POLYMERASE"/>
    <property type="match status" value="1"/>
</dbReference>
<organism evidence="1 2">
    <name type="scientific">Prunus avium</name>
    <name type="common">Cherry</name>
    <name type="synonym">Cerasus avium</name>
    <dbReference type="NCBI Taxonomy" id="42229"/>
    <lineage>
        <taxon>Eukaryota</taxon>
        <taxon>Viridiplantae</taxon>
        <taxon>Streptophyta</taxon>
        <taxon>Embryophyta</taxon>
        <taxon>Tracheophyta</taxon>
        <taxon>Spermatophyta</taxon>
        <taxon>Magnoliopsida</taxon>
        <taxon>eudicotyledons</taxon>
        <taxon>Gunneridae</taxon>
        <taxon>Pentapetalae</taxon>
        <taxon>rosids</taxon>
        <taxon>fabids</taxon>
        <taxon>Rosales</taxon>
        <taxon>Rosaceae</taxon>
        <taxon>Amygdaloideae</taxon>
        <taxon>Amygdaleae</taxon>
        <taxon>Prunus</taxon>
    </lineage>
</organism>
<dbReference type="Proteomes" id="UP000515124">
    <property type="component" value="Unplaced"/>
</dbReference>
<dbReference type="RefSeq" id="XP_021824065.1">
    <property type="nucleotide sequence ID" value="XM_021968373.1"/>
</dbReference>
<dbReference type="GeneID" id="110765287"/>
<evidence type="ECO:0000313" key="2">
    <source>
        <dbReference type="RefSeq" id="XP_021824065.1"/>
    </source>
</evidence>
<gene>
    <name evidence="2" type="primary">LOC110765287</name>
</gene>
<evidence type="ECO:0000313" key="1">
    <source>
        <dbReference type="Proteomes" id="UP000515124"/>
    </source>
</evidence>
<keyword evidence="1" id="KW-1185">Reference proteome</keyword>